<accession>A0A5D4TKB2</accession>
<dbReference type="EMBL" id="VTEZ01000010">
    <property type="protein sequence ID" value="TYS79588.1"/>
    <property type="molecule type" value="Genomic_DNA"/>
</dbReference>
<reference evidence="2 3" key="1">
    <citation type="submission" date="2019-08" db="EMBL/GenBank/DDBJ databases">
        <title>Bacillus genomes from the desert of Cuatro Cienegas, Coahuila.</title>
        <authorList>
            <person name="Olmedo-Alvarez G."/>
        </authorList>
    </citation>
    <scope>NUCLEOTIDE SEQUENCE [LARGE SCALE GENOMIC DNA]</scope>
    <source>
        <strain evidence="2 3">CH87b_3T</strain>
    </source>
</reference>
<evidence type="ECO:0000313" key="3">
    <source>
        <dbReference type="Proteomes" id="UP000324269"/>
    </source>
</evidence>
<gene>
    <name evidence="2" type="ORF">FZC85_21275</name>
</gene>
<feature type="transmembrane region" description="Helical" evidence="1">
    <location>
        <begin position="42"/>
        <end position="60"/>
    </location>
</feature>
<dbReference type="AlphaFoldDB" id="A0A5D4TKB2"/>
<proteinExistence type="predicted"/>
<feature type="transmembrane region" description="Helical" evidence="1">
    <location>
        <begin position="72"/>
        <end position="94"/>
    </location>
</feature>
<comment type="caution">
    <text evidence="2">The sequence shown here is derived from an EMBL/GenBank/DDBJ whole genome shotgun (WGS) entry which is preliminary data.</text>
</comment>
<dbReference type="OrthoDB" id="2618234at2"/>
<feature type="transmembrane region" description="Helical" evidence="1">
    <location>
        <begin position="106"/>
        <end position="124"/>
    </location>
</feature>
<sequence>MDRIYERSFDLNEWFIIISLFALLLLIWITPKIFSFLEGLSYYIYGISIGMFYDHTISIPPWDFYDVNDSSAYQAIDFISYIMYGPYSYFFIYIYKKLKIRGIMNLAYLLIWTAFSILVEWFTVRIGIFHFDKGYAMYWSIPIYMAVQSIQLLFHHKINKSA</sequence>
<feature type="transmembrane region" description="Helical" evidence="1">
    <location>
        <begin position="12"/>
        <end position="30"/>
    </location>
</feature>
<keyword evidence="1" id="KW-0472">Membrane</keyword>
<dbReference type="RefSeq" id="WP_148971099.1">
    <property type="nucleotide sequence ID" value="NZ_CANLNA010000017.1"/>
</dbReference>
<keyword evidence="1" id="KW-0812">Transmembrane</keyword>
<protein>
    <submittedName>
        <fullName evidence="2">Uncharacterized protein</fullName>
    </submittedName>
</protein>
<feature type="transmembrane region" description="Helical" evidence="1">
    <location>
        <begin position="136"/>
        <end position="154"/>
    </location>
</feature>
<evidence type="ECO:0000256" key="1">
    <source>
        <dbReference type="SAM" id="Phobius"/>
    </source>
</evidence>
<keyword evidence="1" id="KW-1133">Transmembrane helix</keyword>
<name>A0A5D4TKB2_9BACI</name>
<evidence type="ECO:0000313" key="2">
    <source>
        <dbReference type="EMBL" id="TYS79588.1"/>
    </source>
</evidence>
<organism evidence="2 3">
    <name type="scientific">Rossellomorea aquimaris</name>
    <dbReference type="NCBI Taxonomy" id="189382"/>
    <lineage>
        <taxon>Bacteria</taxon>
        <taxon>Bacillati</taxon>
        <taxon>Bacillota</taxon>
        <taxon>Bacilli</taxon>
        <taxon>Bacillales</taxon>
        <taxon>Bacillaceae</taxon>
        <taxon>Rossellomorea</taxon>
    </lineage>
</organism>
<dbReference type="Proteomes" id="UP000324269">
    <property type="component" value="Unassembled WGS sequence"/>
</dbReference>